<evidence type="ECO:0000256" key="1">
    <source>
        <dbReference type="SAM" id="MobiDB-lite"/>
    </source>
</evidence>
<organism evidence="2 3">
    <name type="scientific">Corchorus olitorius</name>
    <dbReference type="NCBI Taxonomy" id="93759"/>
    <lineage>
        <taxon>Eukaryota</taxon>
        <taxon>Viridiplantae</taxon>
        <taxon>Streptophyta</taxon>
        <taxon>Embryophyta</taxon>
        <taxon>Tracheophyta</taxon>
        <taxon>Spermatophyta</taxon>
        <taxon>Magnoliopsida</taxon>
        <taxon>eudicotyledons</taxon>
        <taxon>Gunneridae</taxon>
        <taxon>Pentapetalae</taxon>
        <taxon>rosids</taxon>
        <taxon>malvids</taxon>
        <taxon>Malvales</taxon>
        <taxon>Malvaceae</taxon>
        <taxon>Grewioideae</taxon>
        <taxon>Apeibeae</taxon>
        <taxon>Corchorus</taxon>
    </lineage>
</organism>
<feature type="compositionally biased region" description="Polar residues" evidence="1">
    <location>
        <begin position="55"/>
        <end position="66"/>
    </location>
</feature>
<feature type="compositionally biased region" description="Basic residues" evidence="1">
    <location>
        <begin position="1"/>
        <end position="17"/>
    </location>
</feature>
<keyword evidence="3" id="KW-1185">Reference proteome</keyword>
<proteinExistence type="predicted"/>
<gene>
    <name evidence="2" type="ORF">COLO4_11952</name>
</gene>
<dbReference type="AlphaFoldDB" id="A0A1R3K2N6"/>
<evidence type="ECO:0000313" key="3">
    <source>
        <dbReference type="Proteomes" id="UP000187203"/>
    </source>
</evidence>
<name>A0A1R3K2N6_9ROSI</name>
<comment type="caution">
    <text evidence="2">The sequence shown here is derived from an EMBL/GenBank/DDBJ whole genome shotgun (WGS) entry which is preliminary data.</text>
</comment>
<dbReference type="OrthoDB" id="1746344at2759"/>
<feature type="compositionally biased region" description="Basic and acidic residues" evidence="1">
    <location>
        <begin position="73"/>
        <end position="86"/>
    </location>
</feature>
<dbReference type="Proteomes" id="UP000187203">
    <property type="component" value="Unassembled WGS sequence"/>
</dbReference>
<evidence type="ECO:0000313" key="2">
    <source>
        <dbReference type="EMBL" id="OMP01342.1"/>
    </source>
</evidence>
<feature type="region of interest" description="Disordered" evidence="1">
    <location>
        <begin position="1"/>
        <end position="87"/>
    </location>
</feature>
<dbReference type="EMBL" id="AWUE01014781">
    <property type="protein sequence ID" value="OMP01342.1"/>
    <property type="molecule type" value="Genomic_DNA"/>
</dbReference>
<reference evidence="3" key="1">
    <citation type="submission" date="2013-09" db="EMBL/GenBank/DDBJ databases">
        <title>Corchorus olitorius genome sequencing.</title>
        <authorList>
            <person name="Alam M."/>
            <person name="Haque M.S."/>
            <person name="Islam M.S."/>
            <person name="Emdad E.M."/>
            <person name="Islam M.M."/>
            <person name="Ahmed B."/>
            <person name="Halim A."/>
            <person name="Hossen Q.M.M."/>
            <person name="Hossain M.Z."/>
            <person name="Ahmed R."/>
            <person name="Khan M.M."/>
            <person name="Islam R."/>
            <person name="Rashid M.M."/>
            <person name="Khan S.A."/>
            <person name="Rahman M.S."/>
            <person name="Alam M."/>
            <person name="Yahiya A.S."/>
            <person name="Khan M.S."/>
            <person name="Azam M.S."/>
            <person name="Haque T."/>
            <person name="Lashkar M.Z.H."/>
            <person name="Akhand A.I."/>
            <person name="Morshed G."/>
            <person name="Roy S."/>
            <person name="Uddin K.S."/>
            <person name="Rabeya T."/>
            <person name="Hossain A.S."/>
            <person name="Chowdhury A."/>
            <person name="Snigdha A.R."/>
            <person name="Mortoza M.S."/>
            <person name="Matin S.A."/>
            <person name="Hoque S.M.E."/>
            <person name="Islam M.K."/>
            <person name="Roy D.K."/>
            <person name="Haider R."/>
            <person name="Moosa M.M."/>
            <person name="Elias S.M."/>
            <person name="Hasan A.M."/>
            <person name="Jahan S."/>
            <person name="Shafiuddin M."/>
            <person name="Mahmood N."/>
            <person name="Shommy N.S."/>
        </authorList>
    </citation>
    <scope>NUCLEOTIDE SEQUENCE [LARGE SCALE GENOMIC DNA]</scope>
    <source>
        <strain evidence="3">cv. O-4</strain>
    </source>
</reference>
<protein>
    <submittedName>
        <fullName evidence="2">Uncharacterized protein</fullName>
    </submittedName>
</protein>
<accession>A0A1R3K2N6</accession>
<sequence length="189" mass="21199">MDGSGKKSRKGTKRNKKSTTVAQPKPTVPPEPVFHDCDNTAQFEENGGEHEVPETQPTPTDAQTCNAAPPPTRRPEPTKKRSRSDDGLTELMESIKDYVGAYRECTQKISGISNYFEKEAAGGDRRLAIFEEILKTGGFTNQQVIEAKKMILKDAHKVEAFFGLPQILRRDYVMKQLVDANPYIPRFDI</sequence>